<gene>
    <name evidence="2" type="ORF">EC973_000520</name>
</gene>
<sequence length="95" mass="10193">MTPSKIVNLVLLGNTGSGKSYISRALGCDFISTRSADGHGVTRHIQTGLVELNGVNYRLIDTPGLVESDMTKMQENADEIVEALKTGGEFKILVV</sequence>
<accession>A0A8H7EKG7</accession>
<dbReference type="Gene3D" id="3.40.50.300">
    <property type="entry name" value="P-loop containing nucleotide triphosphate hydrolases"/>
    <property type="match status" value="1"/>
</dbReference>
<feature type="non-terminal residue" evidence="2">
    <location>
        <position position="95"/>
    </location>
</feature>
<dbReference type="Proteomes" id="UP000605846">
    <property type="component" value="Unassembled WGS sequence"/>
</dbReference>
<keyword evidence="3" id="KW-1185">Reference proteome</keyword>
<evidence type="ECO:0000259" key="1">
    <source>
        <dbReference type="Pfam" id="PF01926"/>
    </source>
</evidence>
<dbReference type="InterPro" id="IPR027417">
    <property type="entry name" value="P-loop_NTPase"/>
</dbReference>
<proteinExistence type="predicted"/>
<name>A0A8H7EKG7_9FUNG</name>
<feature type="domain" description="G" evidence="1">
    <location>
        <begin position="9"/>
        <end position="75"/>
    </location>
</feature>
<dbReference type="EMBL" id="JABAYA010001066">
    <property type="protein sequence ID" value="KAF7720349.1"/>
    <property type="molecule type" value="Genomic_DNA"/>
</dbReference>
<evidence type="ECO:0000313" key="2">
    <source>
        <dbReference type="EMBL" id="KAF7720349.1"/>
    </source>
</evidence>
<protein>
    <recommendedName>
        <fullName evidence="1">G domain-containing protein</fullName>
    </recommendedName>
</protein>
<comment type="caution">
    <text evidence="2">The sequence shown here is derived from an EMBL/GenBank/DDBJ whole genome shotgun (WGS) entry which is preliminary data.</text>
</comment>
<dbReference type="AlphaFoldDB" id="A0A8H7EKG7"/>
<evidence type="ECO:0000313" key="3">
    <source>
        <dbReference type="Proteomes" id="UP000605846"/>
    </source>
</evidence>
<dbReference type="InterPro" id="IPR006073">
    <property type="entry name" value="GTP-bd"/>
</dbReference>
<dbReference type="Pfam" id="PF01926">
    <property type="entry name" value="MMR_HSR1"/>
    <property type="match status" value="1"/>
</dbReference>
<dbReference type="OrthoDB" id="8954335at2759"/>
<reference evidence="2" key="1">
    <citation type="submission" date="2020-01" db="EMBL/GenBank/DDBJ databases">
        <title>Genome Sequencing of Three Apophysomyces-Like Fungal Strains Confirms a Novel Fungal Genus in the Mucoromycota with divergent Burkholderia-like Endosymbiotic Bacteria.</title>
        <authorList>
            <person name="Stajich J.E."/>
            <person name="Macias A.M."/>
            <person name="Carter-House D."/>
            <person name="Lovett B."/>
            <person name="Kasson L.R."/>
            <person name="Berry K."/>
            <person name="Grigoriev I."/>
            <person name="Chang Y."/>
            <person name="Spatafora J."/>
            <person name="Kasson M.T."/>
        </authorList>
    </citation>
    <scope>NUCLEOTIDE SEQUENCE</scope>
    <source>
        <strain evidence="2">NRRL A-21654</strain>
    </source>
</reference>
<organism evidence="2 3">
    <name type="scientific">Apophysomyces ossiformis</name>
    <dbReference type="NCBI Taxonomy" id="679940"/>
    <lineage>
        <taxon>Eukaryota</taxon>
        <taxon>Fungi</taxon>
        <taxon>Fungi incertae sedis</taxon>
        <taxon>Mucoromycota</taxon>
        <taxon>Mucoromycotina</taxon>
        <taxon>Mucoromycetes</taxon>
        <taxon>Mucorales</taxon>
        <taxon>Mucorineae</taxon>
        <taxon>Mucoraceae</taxon>
        <taxon>Apophysomyces</taxon>
    </lineage>
</organism>
<dbReference type="SUPFAM" id="SSF52540">
    <property type="entry name" value="P-loop containing nucleoside triphosphate hydrolases"/>
    <property type="match status" value="1"/>
</dbReference>
<dbReference type="GO" id="GO:0005525">
    <property type="term" value="F:GTP binding"/>
    <property type="evidence" value="ECO:0007669"/>
    <property type="project" value="InterPro"/>
</dbReference>